<comment type="caution">
    <text evidence="2">The sequence shown here is derived from an EMBL/GenBank/DDBJ whole genome shotgun (WGS) entry which is preliminary data.</text>
</comment>
<protein>
    <submittedName>
        <fullName evidence="2">Uncharacterized protein</fullName>
    </submittedName>
</protein>
<gene>
    <name evidence="2" type="ORF">BEN48_09140</name>
</gene>
<name>A0A1G1TCG5_9BACT</name>
<feature type="region of interest" description="Disordered" evidence="1">
    <location>
        <begin position="20"/>
        <end position="57"/>
    </location>
</feature>
<dbReference type="EMBL" id="MDZC01000015">
    <property type="protein sequence ID" value="OGX88541.1"/>
    <property type="molecule type" value="Genomic_DNA"/>
</dbReference>
<reference evidence="2 3" key="1">
    <citation type="submission" date="2016-08" db="EMBL/GenBank/DDBJ databases">
        <title>Hymenobacter coccineus sp. nov., Hymenobacter lapidarius sp. nov. and Hymenobacter glacialis sp. nov., isolated from Antarctic soil.</title>
        <authorList>
            <person name="Sedlacek I."/>
            <person name="Kralova S."/>
            <person name="Kyrova K."/>
            <person name="Maslanova I."/>
            <person name="Stankova E."/>
            <person name="Vrbovska V."/>
            <person name="Nemec M."/>
            <person name="Bartak M."/>
            <person name="Svec P."/>
            <person name="Busse H.-J."/>
            <person name="Pantucek R."/>
        </authorList>
    </citation>
    <scope>NUCLEOTIDE SEQUENCE [LARGE SCALE GENOMIC DNA]</scope>
    <source>
        <strain evidence="2 3">CCM 8648</strain>
    </source>
</reference>
<feature type="region of interest" description="Disordered" evidence="1">
    <location>
        <begin position="124"/>
        <end position="169"/>
    </location>
</feature>
<dbReference type="AlphaFoldDB" id="A0A1G1TCG5"/>
<organism evidence="2 3">
    <name type="scientific">Hymenobacter glacialis</name>
    <dbReference type="NCBI Taxonomy" id="1908236"/>
    <lineage>
        <taxon>Bacteria</taxon>
        <taxon>Pseudomonadati</taxon>
        <taxon>Bacteroidota</taxon>
        <taxon>Cytophagia</taxon>
        <taxon>Cytophagales</taxon>
        <taxon>Hymenobacteraceae</taxon>
        <taxon>Hymenobacter</taxon>
    </lineage>
</organism>
<sequence length="234" mass="24910">MVVGGGLLAVLGACSDDKTRRRNSELVVDRHSATLPKSSATAPDNPESSSSIEPTGPLTAVGRRYRVAVGTAYFFDNPEQSTPNGRYLRRGDVFYGEGEWNGFVKTGSVDPAGNRSTGWLKRQELSTATERPAAASAPAATAPAEPPAPDAAPRAGSFPPPAATSGARRAVVQTARAYFHNSPDLATPRKAHCVRGDKVRLGEERGAAVYVTFTNWENVTTTGWMRKDALVVVR</sequence>
<feature type="compositionally biased region" description="Low complexity" evidence="1">
    <location>
        <begin position="126"/>
        <end position="143"/>
    </location>
</feature>
<dbReference type="Proteomes" id="UP000177791">
    <property type="component" value="Unassembled WGS sequence"/>
</dbReference>
<evidence type="ECO:0000256" key="1">
    <source>
        <dbReference type="SAM" id="MobiDB-lite"/>
    </source>
</evidence>
<feature type="compositionally biased region" description="Basic and acidic residues" evidence="1">
    <location>
        <begin position="20"/>
        <end position="32"/>
    </location>
</feature>
<dbReference type="STRING" id="1908236.BEN48_09140"/>
<feature type="compositionally biased region" description="Polar residues" evidence="1">
    <location>
        <begin position="35"/>
        <end position="53"/>
    </location>
</feature>
<evidence type="ECO:0000313" key="2">
    <source>
        <dbReference type="EMBL" id="OGX88541.1"/>
    </source>
</evidence>
<accession>A0A1G1TCG5</accession>
<proteinExistence type="predicted"/>
<evidence type="ECO:0000313" key="3">
    <source>
        <dbReference type="Proteomes" id="UP000177791"/>
    </source>
</evidence>
<keyword evidence="3" id="KW-1185">Reference proteome</keyword>